<keyword evidence="1" id="KW-0240">DNA-directed RNA polymerase</keyword>
<keyword evidence="1" id="KW-0548">Nucleotidyltransferase</keyword>
<protein>
    <submittedName>
        <fullName evidence="1">DNA-directed RNA polymerase III subunit C1 (Rpo31)</fullName>
        <ecNumber evidence="1">2.7.7.6</ecNumber>
    </submittedName>
</protein>
<organism evidence="1 2">
    <name type="scientific">Spiromyces aspiralis</name>
    <dbReference type="NCBI Taxonomy" id="68401"/>
    <lineage>
        <taxon>Eukaryota</taxon>
        <taxon>Fungi</taxon>
        <taxon>Fungi incertae sedis</taxon>
        <taxon>Zoopagomycota</taxon>
        <taxon>Kickxellomycotina</taxon>
        <taxon>Kickxellomycetes</taxon>
        <taxon>Kickxellales</taxon>
        <taxon>Kickxellaceae</taxon>
        <taxon>Spiromyces</taxon>
    </lineage>
</organism>
<dbReference type="EC" id="2.7.7.6" evidence="1"/>
<accession>A0ACC1HKF5</accession>
<keyword evidence="2" id="KW-1185">Reference proteome</keyword>
<gene>
    <name evidence="1" type="primary">RPO31_3</name>
    <name evidence="1" type="ORF">EV182_007696</name>
</gene>
<evidence type="ECO:0000313" key="2">
    <source>
        <dbReference type="Proteomes" id="UP001145114"/>
    </source>
</evidence>
<feature type="non-terminal residue" evidence="1">
    <location>
        <position position="264"/>
    </location>
</feature>
<proteinExistence type="predicted"/>
<evidence type="ECO:0000313" key="1">
    <source>
        <dbReference type="EMBL" id="KAJ1676682.1"/>
    </source>
</evidence>
<comment type="caution">
    <text evidence="1">The sequence shown here is derived from an EMBL/GenBank/DDBJ whole genome shotgun (WGS) entry which is preliminary data.</text>
</comment>
<sequence length="264" mass="29331">MIAEVYMPHEAFLSVGLSIETIEKLQLELTLDQICSAIANAPKLKIGEVNVRIDDDRHIRVYIPSKDETELHYNMQRIKRALPGIVVKGIPSISRALISISEDKADDRGDHVLSAEGYGLREVMNTEGIVGTQTWTNHIMEAAEVLGIEAARTGIIKEIFEIMDRYDILCDSRHLMLLADLMTAKGEVLGITRFGISKMKDSVMMLASFEMTTDHLFNAAVYGRKDAILGVSECIIMGVPMPIGTGLFRLLKQDNKACPAKMRP</sequence>
<keyword evidence="1" id="KW-0808">Transferase</keyword>
<keyword evidence="1" id="KW-0804">Transcription</keyword>
<name>A0ACC1HKF5_9FUNG</name>
<dbReference type="Proteomes" id="UP001145114">
    <property type="component" value="Unassembled WGS sequence"/>
</dbReference>
<dbReference type="EMBL" id="JAMZIH010003663">
    <property type="protein sequence ID" value="KAJ1676682.1"/>
    <property type="molecule type" value="Genomic_DNA"/>
</dbReference>
<reference evidence="1" key="1">
    <citation type="submission" date="2022-06" db="EMBL/GenBank/DDBJ databases">
        <title>Phylogenomic reconstructions and comparative analyses of Kickxellomycotina fungi.</title>
        <authorList>
            <person name="Reynolds N.K."/>
            <person name="Stajich J.E."/>
            <person name="Barry K."/>
            <person name="Grigoriev I.V."/>
            <person name="Crous P."/>
            <person name="Smith M.E."/>
        </authorList>
    </citation>
    <scope>NUCLEOTIDE SEQUENCE</scope>
    <source>
        <strain evidence="1">RSA 2271</strain>
    </source>
</reference>